<evidence type="ECO:0000256" key="1">
    <source>
        <dbReference type="ARBA" id="ARBA00003195"/>
    </source>
</evidence>
<sequence length="177" mass="20453">MQSIRMFSKISLIRSNLLARNALKSKIFNQNSSPQISSVISRSIKTTSKKDDHIEIYDPNYIGHKKPPGPSTAEEFADVSSQKNWVSHGFDEVDQLEDKFQYKTSFFFLFTFGCIIFSYALYYYPCLDGQDWISREAFLQLERNEKLGLPIIDPDLIDRSKMILPSDEELGDLEIHL</sequence>
<dbReference type="EMBL" id="WVUK01000005">
    <property type="protein sequence ID" value="KAF7496552.1"/>
    <property type="molecule type" value="Genomic_DNA"/>
</dbReference>
<keyword evidence="6" id="KW-0679">Respiratory chain</keyword>
<dbReference type="GO" id="GO:0005743">
    <property type="term" value="C:mitochondrial inner membrane"/>
    <property type="evidence" value="ECO:0007669"/>
    <property type="project" value="UniProtKB-SubCell"/>
</dbReference>
<dbReference type="InterPro" id="IPR019329">
    <property type="entry name" value="NADH_UbQ_OxRdtase_ESSS_su"/>
</dbReference>
<reference evidence="19" key="3">
    <citation type="submission" date="2022-06" db="UniProtKB">
        <authorList>
            <consortium name="EnsemblMetazoa"/>
        </authorList>
    </citation>
    <scope>IDENTIFICATION</scope>
</reference>
<evidence type="ECO:0000256" key="9">
    <source>
        <dbReference type="ARBA" id="ARBA00022946"/>
    </source>
</evidence>
<evidence type="ECO:0000256" key="6">
    <source>
        <dbReference type="ARBA" id="ARBA00022660"/>
    </source>
</evidence>
<organism evidence="18">
    <name type="scientific">Sarcoptes scabiei</name>
    <name type="common">Itch mite</name>
    <name type="synonym">Acarus scabiei</name>
    <dbReference type="NCBI Taxonomy" id="52283"/>
    <lineage>
        <taxon>Eukaryota</taxon>
        <taxon>Metazoa</taxon>
        <taxon>Ecdysozoa</taxon>
        <taxon>Arthropoda</taxon>
        <taxon>Chelicerata</taxon>
        <taxon>Arachnida</taxon>
        <taxon>Acari</taxon>
        <taxon>Acariformes</taxon>
        <taxon>Sarcoptiformes</taxon>
        <taxon>Astigmata</taxon>
        <taxon>Psoroptidia</taxon>
        <taxon>Sarcoptoidea</taxon>
        <taxon>Sarcoptidae</taxon>
        <taxon>Sarcoptinae</taxon>
        <taxon>Sarcoptes</taxon>
    </lineage>
</organism>
<dbReference type="PANTHER" id="PTHR13327:SF0">
    <property type="entry name" value="NADH DEHYDROGENASE [UBIQUINONE] 1 BETA SUBCOMPLEX SUBUNIT 11, MITOCHONDRIAL"/>
    <property type="match status" value="1"/>
</dbReference>
<evidence type="ECO:0000313" key="20">
    <source>
        <dbReference type="Proteomes" id="UP000070412"/>
    </source>
</evidence>
<evidence type="ECO:0000256" key="4">
    <source>
        <dbReference type="ARBA" id="ARBA00018632"/>
    </source>
</evidence>
<protein>
    <recommendedName>
        <fullName evidence="4">NADH dehydrogenase [ubiquinone] 1 beta subcomplex subunit 11, mitochondrial</fullName>
    </recommendedName>
    <alternativeName>
        <fullName evidence="15">Complex I-ESSS</fullName>
    </alternativeName>
    <alternativeName>
        <fullName evidence="14">NADH-ubiquinone oxidoreductase ESSS subunit</fullName>
    </alternativeName>
</protein>
<comment type="subcellular location">
    <subcellularLocation>
        <location evidence="2">Mitochondrion inner membrane</location>
        <topology evidence="2">Single-pass membrane protein</topology>
    </subcellularLocation>
</comment>
<evidence type="ECO:0000256" key="13">
    <source>
        <dbReference type="ARBA" id="ARBA00023136"/>
    </source>
</evidence>
<evidence type="ECO:0000256" key="12">
    <source>
        <dbReference type="ARBA" id="ARBA00023128"/>
    </source>
</evidence>
<reference evidence="20" key="1">
    <citation type="journal article" date="2020" name="PLoS Negl. Trop. Dis.">
        <title>High-quality nuclear genome for Sarcoptes scabiei-A critical resource for a neglected parasite.</title>
        <authorList>
            <person name="Korhonen P.K."/>
            <person name="Gasser R.B."/>
            <person name="Ma G."/>
            <person name="Wang T."/>
            <person name="Stroehlein A.J."/>
            <person name="Young N.D."/>
            <person name="Ang C.S."/>
            <person name="Fernando D.D."/>
            <person name="Lu H.C."/>
            <person name="Taylor S."/>
            <person name="Reynolds S.L."/>
            <person name="Mofiz E."/>
            <person name="Najaraj S.H."/>
            <person name="Gowda H."/>
            <person name="Madugundu A."/>
            <person name="Renuse S."/>
            <person name="Holt D."/>
            <person name="Pandey A."/>
            <person name="Papenfuss A.T."/>
            <person name="Fischer K."/>
        </authorList>
    </citation>
    <scope>NUCLEOTIDE SEQUENCE [LARGE SCALE GENOMIC DNA]</scope>
</reference>
<evidence type="ECO:0000256" key="3">
    <source>
        <dbReference type="ARBA" id="ARBA00008915"/>
    </source>
</evidence>
<evidence type="ECO:0000256" key="11">
    <source>
        <dbReference type="ARBA" id="ARBA00022989"/>
    </source>
</evidence>
<accession>A0A834RID2</accession>
<gene>
    <name evidence="18" type="ORF">SSS_8015</name>
</gene>
<keyword evidence="9" id="KW-0809">Transit peptide</keyword>
<evidence type="ECO:0000256" key="2">
    <source>
        <dbReference type="ARBA" id="ARBA00004434"/>
    </source>
</evidence>
<keyword evidence="11 17" id="KW-1133">Transmembrane helix</keyword>
<evidence type="ECO:0000256" key="16">
    <source>
        <dbReference type="ARBA" id="ARBA00046528"/>
    </source>
</evidence>
<evidence type="ECO:0000256" key="7">
    <source>
        <dbReference type="ARBA" id="ARBA00022692"/>
    </source>
</evidence>
<keyword evidence="7 17" id="KW-0812">Transmembrane</keyword>
<dbReference type="PANTHER" id="PTHR13327">
    <property type="entry name" value="NADH-UBIQUINONE OXIDOREDUCTASE ESSS SUBUNIT, MITOCHONDRIAL PRECURSOR"/>
    <property type="match status" value="1"/>
</dbReference>
<reference evidence="18" key="2">
    <citation type="submission" date="2020-01" db="EMBL/GenBank/DDBJ databases">
        <authorList>
            <person name="Korhonen P.K.K."/>
            <person name="Guangxu M.G."/>
            <person name="Wang T.W."/>
            <person name="Stroehlein A.J.S."/>
            <person name="Young N.D."/>
            <person name="Ang C.-S.A."/>
            <person name="Fernando D.W.F."/>
            <person name="Lu H.L."/>
            <person name="Taylor S.T."/>
            <person name="Ehtesham M.E.M."/>
            <person name="Najaraj S.H.N."/>
            <person name="Harsha G.H.G."/>
            <person name="Madugundu A.M."/>
            <person name="Renuse S.R."/>
            <person name="Holt D.H."/>
            <person name="Pandey A.P."/>
            <person name="Papenfuss A.P."/>
            <person name="Gasser R.B.G."/>
            <person name="Fischer K.F."/>
        </authorList>
    </citation>
    <scope>NUCLEOTIDE SEQUENCE</scope>
    <source>
        <strain evidence="18">SSS_KF_BRIS2020</strain>
    </source>
</reference>
<feature type="transmembrane region" description="Helical" evidence="17">
    <location>
        <begin position="106"/>
        <end position="124"/>
    </location>
</feature>
<evidence type="ECO:0000256" key="14">
    <source>
        <dbReference type="ARBA" id="ARBA00030753"/>
    </source>
</evidence>
<comment type="function">
    <text evidence="1">Accessory subunit of the mitochondrial membrane respiratory chain NADH dehydrogenase (Complex I), that is believed not to be involved in catalysis. Complex I functions in the transfer of electrons from NADH to the respiratory chain. The immediate electron acceptor for the enzyme is believed to be ubiquinone.</text>
</comment>
<keyword evidence="8" id="KW-0999">Mitochondrion inner membrane</keyword>
<dbReference type="Pfam" id="PF10183">
    <property type="entry name" value="ESSS"/>
    <property type="match status" value="1"/>
</dbReference>
<evidence type="ECO:0000313" key="19">
    <source>
        <dbReference type="EnsemblMetazoa" id="KAF7496552.1"/>
    </source>
</evidence>
<comment type="subunit">
    <text evidence="16">Complex I is composed of 45 different subunits. Interacts with BCAP31.</text>
</comment>
<keyword evidence="5" id="KW-0813">Transport</keyword>
<evidence type="ECO:0000256" key="5">
    <source>
        <dbReference type="ARBA" id="ARBA00022448"/>
    </source>
</evidence>
<dbReference type="EnsemblMetazoa" id="SSS_8015s_mrna">
    <property type="protein sequence ID" value="KAF7496552.1"/>
    <property type="gene ID" value="SSS_8015"/>
</dbReference>
<keyword evidence="18" id="KW-0830">Ubiquinone</keyword>
<dbReference type="AlphaFoldDB" id="A0A834RID2"/>
<evidence type="ECO:0000313" key="18">
    <source>
        <dbReference type="EMBL" id="KAF7496552.1"/>
    </source>
</evidence>
<evidence type="ECO:0000256" key="10">
    <source>
        <dbReference type="ARBA" id="ARBA00022982"/>
    </source>
</evidence>
<dbReference type="OrthoDB" id="5917019at2759"/>
<evidence type="ECO:0000256" key="8">
    <source>
        <dbReference type="ARBA" id="ARBA00022792"/>
    </source>
</evidence>
<comment type="similarity">
    <text evidence="3">Belongs to the complex I NDUFB11 subunit family.</text>
</comment>
<proteinExistence type="inferred from homology"/>
<keyword evidence="10" id="KW-0249">Electron transport</keyword>
<evidence type="ECO:0000256" key="17">
    <source>
        <dbReference type="SAM" id="Phobius"/>
    </source>
</evidence>
<dbReference type="Proteomes" id="UP000070412">
    <property type="component" value="Unassembled WGS sequence"/>
</dbReference>
<name>A0A834RID2_SARSC</name>
<keyword evidence="20" id="KW-1185">Reference proteome</keyword>
<evidence type="ECO:0000256" key="15">
    <source>
        <dbReference type="ARBA" id="ARBA00031387"/>
    </source>
</evidence>
<keyword evidence="13 17" id="KW-0472">Membrane</keyword>
<keyword evidence="12" id="KW-0496">Mitochondrion</keyword>